<gene>
    <name evidence="2" type="ORF">BDV30DRAFT_203603</name>
</gene>
<evidence type="ECO:0000313" key="3">
    <source>
        <dbReference type="Proteomes" id="UP000326289"/>
    </source>
</evidence>
<proteinExistence type="predicted"/>
<accession>A0A5N6JHA5</accession>
<dbReference type="EMBL" id="ML732768">
    <property type="protein sequence ID" value="KAB8278261.1"/>
    <property type="molecule type" value="Genomic_DNA"/>
</dbReference>
<keyword evidence="1" id="KW-0732">Signal</keyword>
<dbReference type="Proteomes" id="UP000326289">
    <property type="component" value="Unassembled WGS sequence"/>
</dbReference>
<reference evidence="2 3" key="1">
    <citation type="submission" date="2019-04" db="EMBL/GenBank/DDBJ databases">
        <title>Fungal friends and foes A comparative genomics study of 23 Aspergillus species from section Flavi.</title>
        <authorList>
            <consortium name="DOE Joint Genome Institute"/>
            <person name="Kjaerbolling I."/>
            <person name="Vesth T.C."/>
            <person name="Frisvad J.C."/>
            <person name="Nybo J.L."/>
            <person name="Theobald S."/>
            <person name="Kildgaard S."/>
            <person name="Petersen T.I."/>
            <person name="Kuo A."/>
            <person name="Sato A."/>
            <person name="Lyhne E.K."/>
            <person name="Kogle M.E."/>
            <person name="Wiebenga A."/>
            <person name="Kun R.S."/>
            <person name="Lubbers R.J."/>
            <person name="Makela M.R."/>
            <person name="Barry K."/>
            <person name="Chovatia M."/>
            <person name="Clum A."/>
            <person name="Daum C."/>
            <person name="Haridas S."/>
            <person name="He G."/>
            <person name="LaButti K."/>
            <person name="Lipzen A."/>
            <person name="Mondo S."/>
            <person name="Pangilinan J."/>
            <person name="Riley R."/>
            <person name="Salamov A."/>
            <person name="Simmons B.A."/>
            <person name="Magnuson J.K."/>
            <person name="Henrissat B."/>
            <person name="Mortensen U.H."/>
            <person name="Larsen T.O."/>
            <person name="De vries R.P."/>
            <person name="Grigoriev I.V."/>
            <person name="Machida M."/>
            <person name="Baker S.E."/>
            <person name="Andersen M.R."/>
        </authorList>
    </citation>
    <scope>NUCLEOTIDE SEQUENCE [LARGE SCALE GENOMIC DNA]</scope>
    <source>
        <strain evidence="2 3">CBS 117635</strain>
    </source>
</reference>
<evidence type="ECO:0000256" key="1">
    <source>
        <dbReference type="SAM" id="SignalP"/>
    </source>
</evidence>
<keyword evidence="3" id="KW-1185">Reference proteome</keyword>
<dbReference type="AlphaFoldDB" id="A0A5N6JHA5"/>
<feature type="chain" id="PRO_5025053356" evidence="1">
    <location>
        <begin position="20"/>
        <end position="73"/>
    </location>
</feature>
<feature type="signal peptide" evidence="1">
    <location>
        <begin position="1"/>
        <end position="19"/>
    </location>
</feature>
<protein>
    <submittedName>
        <fullName evidence="2">Uncharacterized protein</fullName>
    </submittedName>
</protein>
<name>A0A5N6JHA5_9EURO</name>
<sequence length="73" mass="8207">MVLVLALMISWYILKSVITKIPPQEELVYMYVRHLEPSQDQSLPLLAGVVSFQSPQRQMKVGTVSANSVYGVQ</sequence>
<organism evidence="2 3">
    <name type="scientific">Aspergillus minisclerotigenes</name>
    <dbReference type="NCBI Taxonomy" id="656917"/>
    <lineage>
        <taxon>Eukaryota</taxon>
        <taxon>Fungi</taxon>
        <taxon>Dikarya</taxon>
        <taxon>Ascomycota</taxon>
        <taxon>Pezizomycotina</taxon>
        <taxon>Eurotiomycetes</taxon>
        <taxon>Eurotiomycetidae</taxon>
        <taxon>Eurotiales</taxon>
        <taxon>Aspergillaceae</taxon>
        <taxon>Aspergillus</taxon>
        <taxon>Aspergillus subgen. Circumdati</taxon>
    </lineage>
</organism>
<evidence type="ECO:0000313" key="2">
    <source>
        <dbReference type="EMBL" id="KAB8278261.1"/>
    </source>
</evidence>